<dbReference type="InterPro" id="IPR036236">
    <property type="entry name" value="Znf_C2H2_sf"/>
</dbReference>
<keyword evidence="6" id="KW-0238">DNA-binding</keyword>
<dbReference type="GO" id="GO:0003677">
    <property type="term" value="F:DNA binding"/>
    <property type="evidence" value="ECO:0007669"/>
    <property type="project" value="UniProtKB-KW"/>
</dbReference>
<feature type="domain" description="C2H2-type" evidence="10">
    <location>
        <begin position="379"/>
        <end position="399"/>
    </location>
</feature>
<dbReference type="GO" id="GO:0010468">
    <property type="term" value="P:regulation of gene expression"/>
    <property type="evidence" value="ECO:0007669"/>
    <property type="project" value="TreeGrafter"/>
</dbReference>
<evidence type="ECO:0000256" key="2">
    <source>
        <dbReference type="ARBA" id="ARBA00022723"/>
    </source>
</evidence>
<dbReference type="InterPro" id="IPR050331">
    <property type="entry name" value="Zinc_finger"/>
</dbReference>
<evidence type="ECO:0000259" key="10">
    <source>
        <dbReference type="PROSITE" id="PS50157"/>
    </source>
</evidence>
<evidence type="ECO:0000256" key="5">
    <source>
        <dbReference type="ARBA" id="ARBA00022833"/>
    </source>
</evidence>
<dbReference type="InterPro" id="IPR013087">
    <property type="entry name" value="Znf_C2H2_type"/>
</dbReference>
<feature type="non-terminal residue" evidence="11">
    <location>
        <position position="399"/>
    </location>
</feature>
<dbReference type="SMART" id="SM00355">
    <property type="entry name" value="ZnF_C2H2"/>
    <property type="match status" value="7"/>
</dbReference>
<feature type="domain" description="C2H2-type" evidence="10">
    <location>
        <begin position="237"/>
        <end position="265"/>
    </location>
</feature>
<feature type="region of interest" description="Disordered" evidence="9">
    <location>
        <begin position="122"/>
        <end position="145"/>
    </location>
</feature>
<feature type="domain" description="C2H2-type" evidence="10">
    <location>
        <begin position="351"/>
        <end position="378"/>
    </location>
</feature>
<protein>
    <recommendedName>
        <fullName evidence="10">C2H2-type domain-containing protein</fullName>
    </recommendedName>
</protein>
<evidence type="ECO:0000313" key="11">
    <source>
        <dbReference type="EMBL" id="PNF20140.1"/>
    </source>
</evidence>
<dbReference type="Pfam" id="PF13894">
    <property type="entry name" value="zf-C2H2_4"/>
    <property type="match status" value="1"/>
</dbReference>
<name>A0A2J7PV00_9NEOP</name>
<dbReference type="GO" id="GO:0008270">
    <property type="term" value="F:zinc ion binding"/>
    <property type="evidence" value="ECO:0007669"/>
    <property type="project" value="UniProtKB-KW"/>
</dbReference>
<dbReference type="FunFam" id="3.30.160.60:FF:000358">
    <property type="entry name" value="zinc finger protein 24"/>
    <property type="match status" value="1"/>
</dbReference>
<feature type="domain" description="C2H2-type" evidence="10">
    <location>
        <begin position="324"/>
        <end position="351"/>
    </location>
</feature>
<evidence type="ECO:0000313" key="12">
    <source>
        <dbReference type="Proteomes" id="UP000235965"/>
    </source>
</evidence>
<dbReference type="Pfam" id="PF00096">
    <property type="entry name" value="zf-C2H2"/>
    <property type="match status" value="6"/>
</dbReference>
<evidence type="ECO:0000256" key="4">
    <source>
        <dbReference type="ARBA" id="ARBA00022771"/>
    </source>
</evidence>
<keyword evidence="2" id="KW-0479">Metal-binding</keyword>
<dbReference type="Gene3D" id="3.30.160.60">
    <property type="entry name" value="Classic Zinc Finger"/>
    <property type="match status" value="7"/>
</dbReference>
<dbReference type="SUPFAM" id="SSF57667">
    <property type="entry name" value="beta-beta-alpha zinc fingers"/>
    <property type="match status" value="4"/>
</dbReference>
<dbReference type="OrthoDB" id="8183456at2759"/>
<dbReference type="FunFam" id="3.30.160.60:FF:000744">
    <property type="entry name" value="zinc finger E-box-binding homeobox 1"/>
    <property type="match status" value="1"/>
</dbReference>
<feature type="domain" description="C2H2-type" evidence="10">
    <location>
        <begin position="268"/>
        <end position="295"/>
    </location>
</feature>
<feature type="domain" description="C2H2-type" evidence="10">
    <location>
        <begin position="209"/>
        <end position="236"/>
    </location>
</feature>
<dbReference type="PANTHER" id="PTHR16515">
    <property type="entry name" value="PR DOMAIN ZINC FINGER PROTEIN"/>
    <property type="match status" value="1"/>
</dbReference>
<proteinExistence type="predicted"/>
<keyword evidence="3" id="KW-0677">Repeat</keyword>
<reference evidence="11 12" key="1">
    <citation type="submission" date="2017-12" db="EMBL/GenBank/DDBJ databases">
        <title>Hemimetabolous genomes reveal molecular basis of termite eusociality.</title>
        <authorList>
            <person name="Harrison M.C."/>
            <person name="Jongepier E."/>
            <person name="Robertson H.M."/>
            <person name="Arning N."/>
            <person name="Bitard-Feildel T."/>
            <person name="Chao H."/>
            <person name="Childers C.P."/>
            <person name="Dinh H."/>
            <person name="Doddapaneni H."/>
            <person name="Dugan S."/>
            <person name="Gowin J."/>
            <person name="Greiner C."/>
            <person name="Han Y."/>
            <person name="Hu H."/>
            <person name="Hughes D.S.T."/>
            <person name="Huylmans A.-K."/>
            <person name="Kemena C."/>
            <person name="Kremer L.P.M."/>
            <person name="Lee S.L."/>
            <person name="Lopez-Ezquerra A."/>
            <person name="Mallet L."/>
            <person name="Monroy-Kuhn J.M."/>
            <person name="Moser A."/>
            <person name="Murali S.C."/>
            <person name="Muzny D.M."/>
            <person name="Otani S."/>
            <person name="Piulachs M.-D."/>
            <person name="Poelchau M."/>
            <person name="Qu J."/>
            <person name="Schaub F."/>
            <person name="Wada-Katsumata A."/>
            <person name="Worley K.C."/>
            <person name="Xie Q."/>
            <person name="Ylla G."/>
            <person name="Poulsen M."/>
            <person name="Gibbs R.A."/>
            <person name="Schal C."/>
            <person name="Richards S."/>
            <person name="Belles X."/>
            <person name="Korb J."/>
            <person name="Bornberg-Bauer E."/>
        </authorList>
    </citation>
    <scope>NUCLEOTIDE SEQUENCE [LARGE SCALE GENOMIC DNA]</scope>
    <source>
        <tissue evidence="11">Whole body</tissue>
    </source>
</reference>
<feature type="domain" description="C2H2-type" evidence="10">
    <location>
        <begin position="296"/>
        <end position="323"/>
    </location>
</feature>
<keyword evidence="7" id="KW-0539">Nucleus</keyword>
<dbReference type="FunFam" id="3.30.160.60:FF:000340">
    <property type="entry name" value="zinc finger protein 473 isoform X1"/>
    <property type="match status" value="1"/>
</dbReference>
<comment type="subcellular location">
    <subcellularLocation>
        <location evidence="1">Nucleus</location>
    </subcellularLocation>
</comment>
<keyword evidence="4 8" id="KW-0863">Zinc-finger</keyword>
<dbReference type="AlphaFoldDB" id="A0A2J7PV00"/>
<feature type="region of interest" description="Disordered" evidence="9">
    <location>
        <begin position="168"/>
        <end position="193"/>
    </location>
</feature>
<feature type="compositionally biased region" description="Basic and acidic residues" evidence="9">
    <location>
        <begin position="134"/>
        <end position="143"/>
    </location>
</feature>
<evidence type="ECO:0000256" key="8">
    <source>
        <dbReference type="PROSITE-ProRule" id="PRU00042"/>
    </source>
</evidence>
<dbReference type="PROSITE" id="PS00028">
    <property type="entry name" value="ZINC_FINGER_C2H2_1"/>
    <property type="match status" value="5"/>
</dbReference>
<evidence type="ECO:0000256" key="7">
    <source>
        <dbReference type="ARBA" id="ARBA00023242"/>
    </source>
</evidence>
<evidence type="ECO:0000256" key="6">
    <source>
        <dbReference type="ARBA" id="ARBA00023125"/>
    </source>
</evidence>
<dbReference type="PROSITE" id="PS50157">
    <property type="entry name" value="ZINC_FINGER_C2H2_2"/>
    <property type="match status" value="7"/>
</dbReference>
<comment type="caution">
    <text evidence="11">The sequence shown here is derived from an EMBL/GenBank/DDBJ whole genome shotgun (WGS) entry which is preliminary data.</text>
</comment>
<evidence type="ECO:0000256" key="3">
    <source>
        <dbReference type="ARBA" id="ARBA00022737"/>
    </source>
</evidence>
<gene>
    <name evidence="11" type="ORF">B7P43_G04361</name>
</gene>
<keyword evidence="5" id="KW-0862">Zinc</keyword>
<dbReference type="GO" id="GO:0005634">
    <property type="term" value="C:nucleus"/>
    <property type="evidence" value="ECO:0007669"/>
    <property type="project" value="UniProtKB-SubCell"/>
</dbReference>
<dbReference type="Proteomes" id="UP000235965">
    <property type="component" value="Unassembled WGS sequence"/>
</dbReference>
<dbReference type="FunFam" id="3.30.160.60:FF:001049">
    <property type="entry name" value="zinc finger protein 319"/>
    <property type="match status" value="1"/>
</dbReference>
<keyword evidence="12" id="KW-1185">Reference proteome</keyword>
<organism evidence="11 12">
    <name type="scientific">Cryptotermes secundus</name>
    <dbReference type="NCBI Taxonomy" id="105785"/>
    <lineage>
        <taxon>Eukaryota</taxon>
        <taxon>Metazoa</taxon>
        <taxon>Ecdysozoa</taxon>
        <taxon>Arthropoda</taxon>
        <taxon>Hexapoda</taxon>
        <taxon>Insecta</taxon>
        <taxon>Pterygota</taxon>
        <taxon>Neoptera</taxon>
        <taxon>Polyneoptera</taxon>
        <taxon>Dictyoptera</taxon>
        <taxon>Blattodea</taxon>
        <taxon>Blattoidea</taxon>
        <taxon>Termitoidae</taxon>
        <taxon>Kalotermitidae</taxon>
        <taxon>Cryptotermitinae</taxon>
        <taxon>Cryptotermes</taxon>
    </lineage>
</organism>
<accession>A0A2J7PV00</accession>
<dbReference type="EMBL" id="NEVH01021189">
    <property type="protein sequence ID" value="PNF20140.1"/>
    <property type="molecule type" value="Genomic_DNA"/>
</dbReference>
<sequence>MVIAWREMAQELLNFFPRLLAFLKEAGILQFYSFSHSDLSGTLETHKEEEFLSRLISFMECLKATLQQCKALQLNTKSVNTDVITFEADVRENAEWPLDKGIGDEAKVIILDEKSHNSWSEFGGHSNDGFQSHQEGDKNKDGGNLDCLNDPSRSQLSELHMVVMTGTNDKNPEDLDCIESSSSEANRATGKETSKDKSIKFERLCNGMYSCPACDKTFSTRSAIVRHYRTHTGERPFPCDFCNKTFASKTSVESHLLRQHNLNTESALACPDCGKLFVRRSSLEVHLMTHSKDKPFPCDVCGKKFSQKVTRNIHLARHTGRYDHTCDICHKKFASRAKLNEHMHRHQSPRFRCDECGRQFVRQDALHSHQRVHTGERPYQCPVCRKSFHTTSNLRLHEQ</sequence>
<dbReference type="PANTHER" id="PTHR16515:SF49">
    <property type="entry name" value="GASTRULA ZINC FINGER PROTEIN XLCGF49.1-LIKE-RELATED"/>
    <property type="match status" value="1"/>
</dbReference>
<dbReference type="FunFam" id="3.30.160.60:FF:001297">
    <property type="entry name" value="Zinc finger and SCAN domain-containing protein 2"/>
    <property type="match status" value="1"/>
</dbReference>
<evidence type="ECO:0000256" key="1">
    <source>
        <dbReference type="ARBA" id="ARBA00004123"/>
    </source>
</evidence>
<evidence type="ECO:0000256" key="9">
    <source>
        <dbReference type="SAM" id="MobiDB-lite"/>
    </source>
</evidence>